<name>A0A6N6M7H1_9FLAO</name>
<organism evidence="1 2">
    <name type="scientific">Pseudotamlana haliotis</name>
    <dbReference type="NCBI Taxonomy" id="2614804"/>
    <lineage>
        <taxon>Bacteria</taxon>
        <taxon>Pseudomonadati</taxon>
        <taxon>Bacteroidota</taxon>
        <taxon>Flavobacteriia</taxon>
        <taxon>Flavobacteriales</taxon>
        <taxon>Flavobacteriaceae</taxon>
        <taxon>Pseudotamlana</taxon>
    </lineage>
</organism>
<evidence type="ECO:0000313" key="2">
    <source>
        <dbReference type="Proteomes" id="UP000441333"/>
    </source>
</evidence>
<gene>
    <name evidence="1" type="ORF">F6U93_14435</name>
</gene>
<protein>
    <submittedName>
        <fullName evidence="1">Uncharacterized protein</fullName>
    </submittedName>
</protein>
<evidence type="ECO:0000313" key="1">
    <source>
        <dbReference type="EMBL" id="KAB1064691.1"/>
    </source>
</evidence>
<dbReference type="EMBL" id="WAAT01000068">
    <property type="protein sequence ID" value="KAB1064691.1"/>
    <property type="molecule type" value="Genomic_DNA"/>
</dbReference>
<comment type="caution">
    <text evidence="1">The sequence shown here is derived from an EMBL/GenBank/DDBJ whole genome shotgun (WGS) entry which is preliminary data.</text>
</comment>
<keyword evidence="2" id="KW-1185">Reference proteome</keyword>
<sequence>MNYIFDDIEKNIIEELKNSRPQRIWTEYIKVIFEFEDHFVELECVPEIADSQNQADEAMTVKIRKVNTIYEPYKNAHIICENENITEINVVRTFLYFTDSITEPKKVKKMDSIWNRIISKIAGIRKSKIENILEGTSRSYHRQIICNPNSEDAKKASPEFSNLINVGILVKTKEKYLPIFVQSNGYGFPHLETKPFISSNELAKIIGKYELS</sequence>
<dbReference type="RefSeq" id="WP_150940933.1">
    <property type="nucleotide sequence ID" value="NZ_WAAT01000068.1"/>
</dbReference>
<proteinExistence type="predicted"/>
<accession>A0A6N6M7H1</accession>
<dbReference type="AlphaFoldDB" id="A0A6N6M7H1"/>
<dbReference type="Proteomes" id="UP000441333">
    <property type="component" value="Unassembled WGS sequence"/>
</dbReference>
<reference evidence="1 2" key="1">
    <citation type="submission" date="2019-09" db="EMBL/GenBank/DDBJ databases">
        <authorList>
            <person name="Cao W.R."/>
        </authorList>
    </citation>
    <scope>NUCLEOTIDE SEQUENCE [LARGE SCALE GENOMIC DNA]</scope>
    <source>
        <strain evidence="1 2">B1N29</strain>
    </source>
</reference>